<evidence type="ECO:0000313" key="9">
    <source>
        <dbReference type="RefSeq" id="XP_026644128.1"/>
    </source>
</evidence>
<dbReference type="Pfam" id="PF00046">
    <property type="entry name" value="Homeodomain"/>
    <property type="match status" value="1"/>
</dbReference>
<dbReference type="SMART" id="SM00389">
    <property type="entry name" value="HOX"/>
    <property type="match status" value="1"/>
</dbReference>
<feature type="compositionally biased region" description="Polar residues" evidence="6">
    <location>
        <begin position="67"/>
        <end position="76"/>
    </location>
</feature>
<keyword evidence="8" id="KW-1185">Reference proteome</keyword>
<sequence length="335" mass="38241">MKVDPPGPHSLPCCDEAEAVNDGDLSPMPEVHDPEENNSCFQVSVAEKLQKENGSPCPFSVDPPPQDSSDAPNSPITLPAPESEEGTENKAEDKVHPRKQKIRTVFSDTQLCALRDRFQRQRYLSLQQMQELSAILNLSYKQVKTWFQNQRMKCKRWQNNQWPRTGNSVTQKGSAFVEYPSLNSSYPQGYLNTSRSLPVWGSQTWTNTWSSQTWTNPTWSKQAWNNQAWANPTWSSQAWTNPTWSSQTWTNPTWSNQAWTNQSWCSQAWSSPSWNTPFHNFGEESLQPYMQYQQNFPACDVEASLEAPGEGHTYFSTPQGLELLLNYSMNMPGEV</sequence>
<evidence type="ECO:0000256" key="3">
    <source>
        <dbReference type="ARBA" id="ARBA00023242"/>
    </source>
</evidence>
<keyword evidence="1 4" id="KW-0238">DNA-binding</keyword>
<proteinExistence type="predicted"/>
<dbReference type="PROSITE" id="PS00027">
    <property type="entry name" value="HOMEOBOX_1"/>
    <property type="match status" value="1"/>
</dbReference>
<dbReference type="PANTHER" id="PTHR24327:SF72">
    <property type="entry name" value="HOMEOBOX PROTEIN NANOG"/>
    <property type="match status" value="1"/>
</dbReference>
<dbReference type="InterPro" id="IPR050460">
    <property type="entry name" value="Distal-less_Homeobox_TF"/>
</dbReference>
<evidence type="ECO:0000259" key="7">
    <source>
        <dbReference type="PROSITE" id="PS50071"/>
    </source>
</evidence>
<evidence type="ECO:0000313" key="8">
    <source>
        <dbReference type="Proteomes" id="UP000694915"/>
    </source>
</evidence>
<accession>A0ABM1UQ66</accession>
<dbReference type="InterPro" id="IPR001356">
    <property type="entry name" value="HD"/>
</dbReference>
<organism evidence="8 9">
    <name type="scientific">Microtus ochrogaster</name>
    <name type="common">Prairie vole</name>
    <dbReference type="NCBI Taxonomy" id="79684"/>
    <lineage>
        <taxon>Eukaryota</taxon>
        <taxon>Metazoa</taxon>
        <taxon>Chordata</taxon>
        <taxon>Craniata</taxon>
        <taxon>Vertebrata</taxon>
        <taxon>Euteleostomi</taxon>
        <taxon>Mammalia</taxon>
        <taxon>Eutheria</taxon>
        <taxon>Euarchontoglires</taxon>
        <taxon>Glires</taxon>
        <taxon>Rodentia</taxon>
        <taxon>Myomorpha</taxon>
        <taxon>Muroidea</taxon>
        <taxon>Cricetidae</taxon>
        <taxon>Arvicolinae</taxon>
        <taxon>Microtus</taxon>
    </lineage>
</organism>
<evidence type="ECO:0000256" key="1">
    <source>
        <dbReference type="ARBA" id="ARBA00023125"/>
    </source>
</evidence>
<dbReference type="Gene3D" id="1.10.10.60">
    <property type="entry name" value="Homeodomain-like"/>
    <property type="match status" value="1"/>
</dbReference>
<dbReference type="RefSeq" id="XP_026644128.1">
    <property type="nucleotide sequence ID" value="XM_026788327.1"/>
</dbReference>
<name>A0ABM1UQ66_MICOH</name>
<protein>
    <submittedName>
        <fullName evidence="9">Homeobox protein NANOG</fullName>
    </submittedName>
</protein>
<evidence type="ECO:0000256" key="5">
    <source>
        <dbReference type="RuleBase" id="RU000682"/>
    </source>
</evidence>
<keyword evidence="3 4" id="KW-0539">Nucleus</keyword>
<comment type="subcellular location">
    <subcellularLocation>
        <location evidence="4 5">Nucleus</location>
    </subcellularLocation>
</comment>
<feature type="domain" description="Homeobox" evidence="7">
    <location>
        <begin position="97"/>
        <end position="157"/>
    </location>
</feature>
<evidence type="ECO:0000256" key="6">
    <source>
        <dbReference type="SAM" id="MobiDB-lite"/>
    </source>
</evidence>
<dbReference type="InterPro" id="IPR009057">
    <property type="entry name" value="Homeodomain-like_sf"/>
</dbReference>
<dbReference type="GeneID" id="102002606"/>
<dbReference type="PROSITE" id="PS50071">
    <property type="entry name" value="HOMEOBOX_2"/>
    <property type="match status" value="1"/>
</dbReference>
<dbReference type="GO" id="GO:0003677">
    <property type="term" value="F:DNA binding"/>
    <property type="evidence" value="ECO:0007669"/>
    <property type="project" value="UniProtKB-KW"/>
</dbReference>
<evidence type="ECO:0000256" key="2">
    <source>
        <dbReference type="ARBA" id="ARBA00023155"/>
    </source>
</evidence>
<reference evidence="9" key="1">
    <citation type="submission" date="2025-08" db="UniProtKB">
        <authorList>
            <consortium name="RefSeq"/>
        </authorList>
    </citation>
    <scope>IDENTIFICATION</scope>
</reference>
<gene>
    <name evidence="9" type="primary">Nanog</name>
</gene>
<feature type="region of interest" description="Disordered" evidence="6">
    <location>
        <begin position="1"/>
        <end position="39"/>
    </location>
</feature>
<feature type="DNA-binding region" description="Homeobox" evidence="4">
    <location>
        <begin position="99"/>
        <end position="158"/>
    </location>
</feature>
<dbReference type="CDD" id="cd00086">
    <property type="entry name" value="homeodomain"/>
    <property type="match status" value="1"/>
</dbReference>
<evidence type="ECO:0000256" key="4">
    <source>
        <dbReference type="PROSITE-ProRule" id="PRU00108"/>
    </source>
</evidence>
<keyword evidence="2 4" id="KW-0371">Homeobox</keyword>
<dbReference type="SUPFAM" id="SSF46689">
    <property type="entry name" value="Homeodomain-like"/>
    <property type="match status" value="1"/>
</dbReference>
<dbReference type="InterPro" id="IPR017970">
    <property type="entry name" value="Homeobox_CS"/>
</dbReference>
<dbReference type="PANTHER" id="PTHR24327">
    <property type="entry name" value="HOMEOBOX PROTEIN"/>
    <property type="match status" value="1"/>
</dbReference>
<feature type="region of interest" description="Disordered" evidence="6">
    <location>
        <begin position="51"/>
        <end position="98"/>
    </location>
</feature>
<dbReference type="Proteomes" id="UP000694915">
    <property type="component" value="Unplaced"/>
</dbReference>